<evidence type="ECO:0000313" key="2">
    <source>
        <dbReference type="EMBL" id="KAG0272239.1"/>
    </source>
</evidence>
<evidence type="ECO:0000313" key="3">
    <source>
        <dbReference type="Proteomes" id="UP001194580"/>
    </source>
</evidence>
<dbReference type="EMBL" id="JAAAIL010000967">
    <property type="protein sequence ID" value="KAG0272239.1"/>
    <property type="molecule type" value="Genomic_DNA"/>
</dbReference>
<accession>A0AAD4D940</accession>
<dbReference type="Proteomes" id="UP001194580">
    <property type="component" value="Unassembled WGS sequence"/>
</dbReference>
<gene>
    <name evidence="2" type="ORF">BGZ95_012015</name>
</gene>
<evidence type="ECO:0000256" key="1">
    <source>
        <dbReference type="SAM" id="MobiDB-lite"/>
    </source>
</evidence>
<proteinExistence type="predicted"/>
<sequence>MSQQVQRGRGRGGQWTYLQNPTGAGPFGRRAQNRQNKRARNGEEVAAAFAGAPVASASPSISAITTARSNEVHQQQRQVVKGISNSSINTDSFALSNNNADPQKNNDNSTIIPNTSSSNSGQNTCATATTATIVKDIIATSTASNIIVTATSRDFNATTAAKNTNISTSNILLAKLARPIKNTDTLIATTAISTATARNTSVSTTAGDTDTNTKAPMADLARINSNNTPTVNPIRSNNYIRTLTARNTITNISTNSLVANLERYNVSHPNMNTPMVNPARSINTSTIKIINNSKPLSIQTQQILDTTNIMTLAVNDPATYKNLLKNKPLDASTTLENNYTFTTISDGVVYDFDPRMPMDTLMELVGKECEEDQALVESFKYGGGGKK</sequence>
<feature type="compositionally biased region" description="Low complexity" evidence="1">
    <location>
        <begin position="97"/>
        <end position="120"/>
    </location>
</feature>
<keyword evidence="3" id="KW-1185">Reference proteome</keyword>
<name>A0AAD4D940_9FUNG</name>
<reference evidence="2" key="1">
    <citation type="journal article" date="2020" name="Fungal Divers.">
        <title>Resolving the Mortierellaceae phylogeny through synthesis of multi-gene phylogenetics and phylogenomics.</title>
        <authorList>
            <person name="Vandepol N."/>
            <person name="Liber J."/>
            <person name="Desiro A."/>
            <person name="Na H."/>
            <person name="Kennedy M."/>
            <person name="Barry K."/>
            <person name="Grigoriev I.V."/>
            <person name="Miller A.N."/>
            <person name="O'Donnell K."/>
            <person name="Stajich J.E."/>
            <person name="Bonito G."/>
        </authorList>
    </citation>
    <scope>NUCLEOTIDE SEQUENCE</scope>
    <source>
        <strain evidence="2">NRRL 28262</strain>
    </source>
</reference>
<feature type="region of interest" description="Disordered" evidence="1">
    <location>
        <begin position="91"/>
        <end position="123"/>
    </location>
</feature>
<comment type="caution">
    <text evidence="2">The sequence shown here is derived from an EMBL/GenBank/DDBJ whole genome shotgun (WGS) entry which is preliminary data.</text>
</comment>
<organism evidence="2 3">
    <name type="scientific">Linnemannia exigua</name>
    <dbReference type="NCBI Taxonomy" id="604196"/>
    <lineage>
        <taxon>Eukaryota</taxon>
        <taxon>Fungi</taxon>
        <taxon>Fungi incertae sedis</taxon>
        <taxon>Mucoromycota</taxon>
        <taxon>Mortierellomycotina</taxon>
        <taxon>Mortierellomycetes</taxon>
        <taxon>Mortierellales</taxon>
        <taxon>Mortierellaceae</taxon>
        <taxon>Linnemannia</taxon>
    </lineage>
</organism>
<feature type="region of interest" description="Disordered" evidence="1">
    <location>
        <begin position="1"/>
        <end position="43"/>
    </location>
</feature>
<dbReference type="AlphaFoldDB" id="A0AAD4D940"/>
<protein>
    <submittedName>
        <fullName evidence="2">Uncharacterized protein</fullName>
    </submittedName>
</protein>